<accession>A0ABR4NR93</accession>
<dbReference type="Proteomes" id="UP001623330">
    <property type="component" value="Unassembled WGS sequence"/>
</dbReference>
<feature type="region of interest" description="Disordered" evidence="1">
    <location>
        <begin position="18"/>
        <end position="55"/>
    </location>
</feature>
<evidence type="ECO:0000313" key="2">
    <source>
        <dbReference type="EMBL" id="KAL3230774.1"/>
    </source>
</evidence>
<reference evidence="2 3" key="1">
    <citation type="submission" date="2024-05" db="EMBL/GenBank/DDBJ databases">
        <title>Long read based assembly of the Candida bracarensis genome reveals expanded adhesin content.</title>
        <authorList>
            <person name="Marcet-Houben M."/>
            <person name="Ksiezopolska E."/>
            <person name="Gabaldon T."/>
        </authorList>
    </citation>
    <scope>NUCLEOTIDE SEQUENCE [LARGE SCALE GENOMIC DNA]</scope>
    <source>
        <strain evidence="2 3">CBM6</strain>
    </source>
</reference>
<organism evidence="2 3">
    <name type="scientific">Nakaseomyces bracarensis</name>
    <dbReference type="NCBI Taxonomy" id="273131"/>
    <lineage>
        <taxon>Eukaryota</taxon>
        <taxon>Fungi</taxon>
        <taxon>Dikarya</taxon>
        <taxon>Ascomycota</taxon>
        <taxon>Saccharomycotina</taxon>
        <taxon>Saccharomycetes</taxon>
        <taxon>Saccharomycetales</taxon>
        <taxon>Saccharomycetaceae</taxon>
        <taxon>Nakaseomyces</taxon>
    </lineage>
</organism>
<evidence type="ECO:0000256" key="1">
    <source>
        <dbReference type="SAM" id="MobiDB-lite"/>
    </source>
</evidence>
<comment type="caution">
    <text evidence="2">The sequence shown here is derived from an EMBL/GenBank/DDBJ whole genome shotgun (WGS) entry which is preliminary data.</text>
</comment>
<feature type="compositionally biased region" description="Basic and acidic residues" evidence="1">
    <location>
        <begin position="84"/>
        <end position="103"/>
    </location>
</feature>
<feature type="region of interest" description="Disordered" evidence="1">
    <location>
        <begin position="83"/>
        <end position="110"/>
    </location>
</feature>
<sequence>MNRFGSIDGVLVDRKEFATPRRDLEVDTPGSSGSVLFSSYKKVQESPVSRHSPETGRKMFKFSLDIGADGKAMIVTGGALSVGKQKEEENKKNEAQEQQKKEPAEDDSNTKTRVLNILRQMRNHNKKKAKNNNYGAASTMTTPRKVTKTVSTPRKLALTATKDMTDARGAATGSKLPMLLVTASPSPSTPKPAPILPNDCNITPGYNLIDQTLLSRPGSKFASPMVNFSPKSRLVPRMSISSEKRMKPLSPRAFAETTNIANNTNHNNLDTFLMGNELDSNWTELYFNPSRRNSVQLSTTAGATASSPNWWKYDNNITLSPLRNLDNAQNGNTQNNTNNNSIISSPVFVRHDDATDENQIMRINQHSKEIYRQHNQSLLQKLTTPHQQHASHPTDPVNTISMSHIYRSLHNGVQKEQHSAGIAVNDNVEDDAGSALKTLIK</sequence>
<proteinExistence type="predicted"/>
<evidence type="ECO:0000313" key="3">
    <source>
        <dbReference type="Proteomes" id="UP001623330"/>
    </source>
</evidence>
<dbReference type="EMBL" id="JBEVYD010000009">
    <property type="protein sequence ID" value="KAL3230774.1"/>
    <property type="molecule type" value="Genomic_DNA"/>
</dbReference>
<protein>
    <submittedName>
        <fullName evidence="2">Uncharacterized protein</fullName>
    </submittedName>
</protein>
<keyword evidence="3" id="KW-1185">Reference proteome</keyword>
<name>A0ABR4NR93_9SACH</name>
<gene>
    <name evidence="2" type="ORF">RNJ44_01223</name>
</gene>